<dbReference type="GO" id="GO:0005615">
    <property type="term" value="C:extracellular space"/>
    <property type="evidence" value="ECO:0007669"/>
    <property type="project" value="TreeGrafter"/>
</dbReference>
<dbReference type="InterPro" id="IPR015500">
    <property type="entry name" value="Peptidase_S8_subtilisin-rel"/>
</dbReference>
<dbReference type="GO" id="GO:0004252">
    <property type="term" value="F:serine-type endopeptidase activity"/>
    <property type="evidence" value="ECO:0007669"/>
    <property type="project" value="UniProtKB-UniRule"/>
</dbReference>
<gene>
    <name evidence="8" type="ORF">AGERDE_LOCUS1760</name>
</gene>
<dbReference type="PANTHER" id="PTHR43806">
    <property type="entry name" value="PEPTIDASE S8"/>
    <property type="match status" value="1"/>
</dbReference>
<feature type="active site" description="Charge relay system" evidence="5">
    <location>
        <position position="338"/>
    </location>
</feature>
<dbReference type="InterPro" id="IPR050131">
    <property type="entry name" value="Peptidase_S8_subtilisin-like"/>
</dbReference>
<sequence length="441" mass="48454">MFFDDQNKLFMCLHDVHVNQISWDILEDAIEQVVKQNNNTNSKLTKHLKWIQNVSADQSISSYLASNLTTIGQFAWYAGVFDEHTLNQINSSDVIQYITRDIMVRSYHNIELNTPSWGLSRISKKSLPIDNKYHYPDNSGQDVNIYVIDTGINTKHNDLEGRASFGTAFLGNRSEERDLNGHGTFVAGVLAGKFFGVAKKANIISVRALQPDGSGRLSVVLQAIDWVIKQHNNSTTKKTIINLSLGAEYSQATNEAIKNAMALGIHFTIAAGNEGKDACQFSPASVQGALTVGATNSDDTIATYSNTGNCVDIYAPGTNINSIWNTSKSATHVLSGTSMASPHVAGVMAILLSQGNYTPPELVKKIKEMATVFNKSATKKGARYPPLLLYTNLFDDDESNSTIVQYKTTNNASAIIITNTILAKILILFPLLMSPFWAVYW</sequence>
<name>A0A9N8VIC7_9GLOM</name>
<dbReference type="InterPro" id="IPR034193">
    <property type="entry name" value="PCSK9_ProteinaseK-like"/>
</dbReference>
<protein>
    <submittedName>
        <fullName evidence="8">6554_t:CDS:1</fullName>
    </submittedName>
</protein>
<dbReference type="GO" id="GO:0006508">
    <property type="term" value="P:proteolysis"/>
    <property type="evidence" value="ECO:0007669"/>
    <property type="project" value="UniProtKB-KW"/>
</dbReference>
<dbReference type="FunFam" id="3.40.50.200:FF:000007">
    <property type="entry name" value="Subtilisin-like serine protease"/>
    <property type="match status" value="1"/>
</dbReference>
<dbReference type="AlphaFoldDB" id="A0A9N8VIC7"/>
<dbReference type="CDD" id="cd04077">
    <property type="entry name" value="Peptidases_S8_PCSK9_ProteinaseK_like"/>
    <property type="match status" value="1"/>
</dbReference>
<evidence type="ECO:0000256" key="3">
    <source>
        <dbReference type="ARBA" id="ARBA00022801"/>
    </source>
</evidence>
<keyword evidence="4 5" id="KW-0720">Serine protease</keyword>
<reference evidence="8" key="1">
    <citation type="submission" date="2021-06" db="EMBL/GenBank/DDBJ databases">
        <authorList>
            <person name="Kallberg Y."/>
            <person name="Tangrot J."/>
            <person name="Rosling A."/>
        </authorList>
    </citation>
    <scope>NUCLEOTIDE SEQUENCE</scope>
    <source>
        <strain evidence="8">MT106</strain>
    </source>
</reference>
<feature type="domain" description="Peptidase S8/S53" evidence="7">
    <location>
        <begin position="140"/>
        <end position="368"/>
    </location>
</feature>
<dbReference type="PRINTS" id="PR00723">
    <property type="entry name" value="SUBTILISIN"/>
</dbReference>
<dbReference type="PROSITE" id="PS51892">
    <property type="entry name" value="SUBTILASE"/>
    <property type="match status" value="1"/>
</dbReference>
<keyword evidence="9" id="KW-1185">Reference proteome</keyword>
<dbReference type="SUPFAM" id="SSF52743">
    <property type="entry name" value="Subtilisin-like"/>
    <property type="match status" value="1"/>
</dbReference>
<comment type="caution">
    <text evidence="8">The sequence shown here is derived from an EMBL/GenBank/DDBJ whole genome shotgun (WGS) entry which is preliminary data.</text>
</comment>
<dbReference type="PANTHER" id="PTHR43806:SF13">
    <property type="entry name" value="SUBTILASE-TYPE PROTEINASE RRT12"/>
    <property type="match status" value="1"/>
</dbReference>
<evidence type="ECO:0000313" key="8">
    <source>
        <dbReference type="EMBL" id="CAG8451529.1"/>
    </source>
</evidence>
<dbReference type="Proteomes" id="UP000789831">
    <property type="component" value="Unassembled WGS sequence"/>
</dbReference>
<dbReference type="PROSITE" id="PS00137">
    <property type="entry name" value="SUBTILASE_HIS"/>
    <property type="match status" value="1"/>
</dbReference>
<evidence type="ECO:0000256" key="5">
    <source>
        <dbReference type="PROSITE-ProRule" id="PRU01240"/>
    </source>
</evidence>
<comment type="similarity">
    <text evidence="1 5 6">Belongs to the peptidase S8 family.</text>
</comment>
<evidence type="ECO:0000256" key="1">
    <source>
        <dbReference type="ARBA" id="ARBA00011073"/>
    </source>
</evidence>
<dbReference type="InterPro" id="IPR023827">
    <property type="entry name" value="Peptidase_S8_Asp-AS"/>
</dbReference>
<dbReference type="InterPro" id="IPR023828">
    <property type="entry name" value="Peptidase_S8_Ser-AS"/>
</dbReference>
<evidence type="ECO:0000256" key="6">
    <source>
        <dbReference type="RuleBase" id="RU003355"/>
    </source>
</evidence>
<evidence type="ECO:0000256" key="4">
    <source>
        <dbReference type="ARBA" id="ARBA00022825"/>
    </source>
</evidence>
<evidence type="ECO:0000256" key="2">
    <source>
        <dbReference type="ARBA" id="ARBA00022670"/>
    </source>
</evidence>
<evidence type="ECO:0000313" key="9">
    <source>
        <dbReference type="Proteomes" id="UP000789831"/>
    </source>
</evidence>
<accession>A0A9N8VIC7</accession>
<dbReference type="Gene3D" id="3.40.50.200">
    <property type="entry name" value="Peptidase S8/S53 domain"/>
    <property type="match status" value="1"/>
</dbReference>
<dbReference type="PROSITE" id="PS00136">
    <property type="entry name" value="SUBTILASE_ASP"/>
    <property type="match status" value="1"/>
</dbReference>
<dbReference type="EMBL" id="CAJVPL010000129">
    <property type="protein sequence ID" value="CAG8451529.1"/>
    <property type="molecule type" value="Genomic_DNA"/>
</dbReference>
<evidence type="ECO:0000259" key="7">
    <source>
        <dbReference type="Pfam" id="PF00082"/>
    </source>
</evidence>
<keyword evidence="2 5" id="KW-0645">Protease</keyword>
<organism evidence="8 9">
    <name type="scientific">Ambispora gerdemannii</name>
    <dbReference type="NCBI Taxonomy" id="144530"/>
    <lineage>
        <taxon>Eukaryota</taxon>
        <taxon>Fungi</taxon>
        <taxon>Fungi incertae sedis</taxon>
        <taxon>Mucoromycota</taxon>
        <taxon>Glomeromycotina</taxon>
        <taxon>Glomeromycetes</taxon>
        <taxon>Archaeosporales</taxon>
        <taxon>Ambisporaceae</taxon>
        <taxon>Ambispora</taxon>
    </lineage>
</organism>
<feature type="active site" description="Charge relay system" evidence="5">
    <location>
        <position position="182"/>
    </location>
</feature>
<keyword evidence="3 5" id="KW-0378">Hydrolase</keyword>
<feature type="active site" description="Charge relay system" evidence="5">
    <location>
        <position position="149"/>
    </location>
</feature>
<dbReference type="Pfam" id="PF00082">
    <property type="entry name" value="Peptidase_S8"/>
    <property type="match status" value="1"/>
</dbReference>
<dbReference type="InterPro" id="IPR000209">
    <property type="entry name" value="Peptidase_S8/S53_dom"/>
</dbReference>
<dbReference type="PROSITE" id="PS00138">
    <property type="entry name" value="SUBTILASE_SER"/>
    <property type="match status" value="1"/>
</dbReference>
<dbReference type="InterPro" id="IPR036852">
    <property type="entry name" value="Peptidase_S8/S53_dom_sf"/>
</dbReference>
<dbReference type="OrthoDB" id="206201at2759"/>
<dbReference type="InterPro" id="IPR022398">
    <property type="entry name" value="Peptidase_S8_His-AS"/>
</dbReference>
<proteinExistence type="inferred from homology"/>